<feature type="transmembrane region" description="Helical" evidence="6">
    <location>
        <begin position="342"/>
        <end position="365"/>
    </location>
</feature>
<reference evidence="7 8" key="1">
    <citation type="journal article" date="2023" name="Microbiol. Resour. Announc.">
        <title>Complete Genome Sequence of Imperialibacter roseus strain P4T.</title>
        <authorList>
            <person name="Tizabi D.R."/>
            <person name="Bachvaroff T."/>
            <person name="Hill R.T."/>
        </authorList>
    </citation>
    <scope>NUCLEOTIDE SEQUENCE [LARGE SCALE GENOMIC DNA]</scope>
    <source>
        <strain evidence="7 8">P4T</strain>
    </source>
</reference>
<feature type="transmembrane region" description="Helical" evidence="6">
    <location>
        <begin position="84"/>
        <end position="114"/>
    </location>
</feature>
<dbReference type="InterPro" id="IPR037272">
    <property type="entry name" value="SNS_sf"/>
</dbReference>
<dbReference type="RefSeq" id="WP_317487801.1">
    <property type="nucleotide sequence ID" value="NZ_CP136051.1"/>
</dbReference>
<keyword evidence="8" id="KW-1185">Reference proteome</keyword>
<evidence type="ECO:0000256" key="5">
    <source>
        <dbReference type="ARBA" id="ARBA00023136"/>
    </source>
</evidence>
<dbReference type="InterPro" id="IPR047218">
    <property type="entry name" value="YocR/YhdH-like"/>
</dbReference>
<name>A0ABZ0IKE1_9BACT</name>
<evidence type="ECO:0000256" key="3">
    <source>
        <dbReference type="ARBA" id="ARBA00022692"/>
    </source>
</evidence>
<evidence type="ECO:0000256" key="4">
    <source>
        <dbReference type="ARBA" id="ARBA00022989"/>
    </source>
</evidence>
<dbReference type="PANTHER" id="PTHR42948">
    <property type="entry name" value="TRANSPORTER"/>
    <property type="match status" value="1"/>
</dbReference>
<accession>A0ABZ0IKE1</accession>
<protein>
    <submittedName>
        <fullName evidence="7">Sodium-dependent transporter</fullName>
    </submittedName>
</protein>
<keyword evidence="3 6" id="KW-0812">Transmembrane</keyword>
<comment type="subcellular location">
    <subcellularLocation>
        <location evidence="1">Membrane</location>
        <topology evidence="1">Multi-pass membrane protein</topology>
    </subcellularLocation>
</comment>
<keyword evidence="5 6" id="KW-0472">Membrane</keyword>
<evidence type="ECO:0000313" key="7">
    <source>
        <dbReference type="EMBL" id="WOK05006.1"/>
    </source>
</evidence>
<dbReference type="SUPFAM" id="SSF161070">
    <property type="entry name" value="SNF-like"/>
    <property type="match status" value="1"/>
</dbReference>
<keyword evidence="2" id="KW-0813">Transport</keyword>
<dbReference type="PRINTS" id="PR00176">
    <property type="entry name" value="NANEUSMPORT"/>
</dbReference>
<evidence type="ECO:0000256" key="1">
    <source>
        <dbReference type="ARBA" id="ARBA00004141"/>
    </source>
</evidence>
<feature type="transmembrane region" description="Helical" evidence="6">
    <location>
        <begin position="212"/>
        <end position="236"/>
    </location>
</feature>
<organism evidence="7 8">
    <name type="scientific">Imperialibacter roseus</name>
    <dbReference type="NCBI Taxonomy" id="1324217"/>
    <lineage>
        <taxon>Bacteria</taxon>
        <taxon>Pseudomonadati</taxon>
        <taxon>Bacteroidota</taxon>
        <taxon>Cytophagia</taxon>
        <taxon>Cytophagales</taxon>
        <taxon>Flammeovirgaceae</taxon>
        <taxon>Imperialibacter</taxon>
    </lineage>
</organism>
<proteinExistence type="predicted"/>
<feature type="transmembrane region" description="Helical" evidence="6">
    <location>
        <begin position="39"/>
        <end position="64"/>
    </location>
</feature>
<dbReference type="Proteomes" id="UP001302349">
    <property type="component" value="Chromosome"/>
</dbReference>
<dbReference type="EMBL" id="CP136051">
    <property type="protein sequence ID" value="WOK05006.1"/>
    <property type="molecule type" value="Genomic_DNA"/>
</dbReference>
<feature type="transmembrane region" description="Helical" evidence="6">
    <location>
        <begin position="172"/>
        <end position="192"/>
    </location>
</feature>
<dbReference type="Pfam" id="PF00209">
    <property type="entry name" value="SNF"/>
    <property type="match status" value="2"/>
</dbReference>
<evidence type="ECO:0000256" key="2">
    <source>
        <dbReference type="ARBA" id="ARBA00022448"/>
    </source>
</evidence>
<feature type="transmembrane region" description="Helical" evidence="6">
    <location>
        <begin position="385"/>
        <end position="402"/>
    </location>
</feature>
<dbReference type="PROSITE" id="PS50267">
    <property type="entry name" value="NA_NEUROTRAN_SYMP_3"/>
    <property type="match status" value="1"/>
</dbReference>
<dbReference type="PANTHER" id="PTHR42948:SF1">
    <property type="entry name" value="TRANSPORTER"/>
    <property type="match status" value="1"/>
</dbReference>
<dbReference type="CDD" id="cd10336">
    <property type="entry name" value="SLC6sbd_Tyt1-Like"/>
    <property type="match status" value="1"/>
</dbReference>
<feature type="transmembrane region" description="Helical" evidence="6">
    <location>
        <begin position="306"/>
        <end position="330"/>
    </location>
</feature>
<dbReference type="NCBIfam" id="NF037979">
    <property type="entry name" value="Na_transp"/>
    <property type="match status" value="1"/>
</dbReference>
<keyword evidence="4 6" id="KW-1133">Transmembrane helix</keyword>
<evidence type="ECO:0000313" key="8">
    <source>
        <dbReference type="Proteomes" id="UP001302349"/>
    </source>
</evidence>
<evidence type="ECO:0000256" key="6">
    <source>
        <dbReference type="SAM" id="Phobius"/>
    </source>
</evidence>
<feature type="transmembrane region" description="Helical" evidence="6">
    <location>
        <begin position="430"/>
        <end position="452"/>
    </location>
</feature>
<sequence length="461" mass="49711">MAARGGFSNKLGFIAAAAGSAVGLGNIWQFPYVTGQNGGAAFLLVYIGWIFLIGLPIMVGEIAVGRKAQSNPYGAYKKLGGKSWAYVGLFGIICGVMILSFYNVVAGWAFGYFLELSFGNLLNEQDYSGFFSAYVADFRDNLFFSIAFMVITAYIVYRGVQKGIEGTSKVLMPTLFLILIFIIIYGLTLPNAMDGVSFYLLPDFSLINGRTIYTALGQAFFSLSLGMGALITYGSYISRNDNIVNSAILVTIADTAVAFLAGLMIFPLVFSQGQSPAEGPGLVFVALLGVFQTMGPLIGKIVGGGFFLLLCFAALTSTISLLEVPVAFLVDEKKWSRKKAVSVMALLIFLIGLPSMLGFGAVGAFTEFVSYEGGVKSFMDVVQDLFFVISLPLGGFLLSVFISSKWKTAGLSEEISHGNPSYRGSFIEKFFNLMIVYVCPVVLGAMFLLTVLQKFFGVELI</sequence>
<gene>
    <name evidence="7" type="ORF">RT717_18145</name>
</gene>
<feature type="transmembrane region" description="Helical" evidence="6">
    <location>
        <begin position="142"/>
        <end position="160"/>
    </location>
</feature>
<dbReference type="InterPro" id="IPR000175">
    <property type="entry name" value="Na/ntran_symport"/>
</dbReference>
<feature type="transmembrane region" description="Helical" evidence="6">
    <location>
        <begin position="248"/>
        <end position="270"/>
    </location>
</feature>